<dbReference type="Gene3D" id="3.30.160.60">
    <property type="entry name" value="Classic Zinc Finger"/>
    <property type="match status" value="2"/>
</dbReference>
<dbReference type="PANTHER" id="PTHR24394:SF29">
    <property type="entry name" value="MYONEURIN"/>
    <property type="match status" value="1"/>
</dbReference>
<accession>A0A507EV78</accession>
<dbReference type="PROSITE" id="PS00028">
    <property type="entry name" value="ZINC_FINGER_C2H2_1"/>
    <property type="match status" value="2"/>
</dbReference>
<feature type="region of interest" description="Disordered" evidence="8">
    <location>
        <begin position="161"/>
        <end position="181"/>
    </location>
</feature>
<evidence type="ECO:0000259" key="9">
    <source>
        <dbReference type="PROSITE" id="PS50157"/>
    </source>
</evidence>
<sequence length="281" mass="31185">MKVSQLVNDDDDLVPDSVVPSPTPSHITVTSPPTRTNSWSPVIIPSSSSAAAASIRPHPYVRCLISTNFSAVPTKPTGAVVEPSNICPYCFKQFPKPHFLQAHIVVHATVLPYGCGCGHRFKRLQDLRPSPHEPPQYPTRCLNMSITIPSNWTDISCISSGARPTKHRPPTPRDTTTITGSTYSVSNPMAIPNLIDPYFVCPTCKKAFRKVHYLVTHMSVHKTKLAFECSCGKRFKRAQDMNRHCRYAGHNDAWLGGQAEVSDTRLNRRMSSRISDQSDFS</sequence>
<name>A0A507EV78_9FUNG</name>
<keyword evidence="3" id="KW-0677">Repeat</keyword>
<evidence type="ECO:0000256" key="7">
    <source>
        <dbReference type="PROSITE-ProRule" id="PRU00042"/>
    </source>
</evidence>
<comment type="caution">
    <text evidence="10">The sequence shown here is derived from an EMBL/GenBank/DDBJ whole genome shotgun (WGS) entry which is preliminary data.</text>
</comment>
<evidence type="ECO:0000313" key="10">
    <source>
        <dbReference type="EMBL" id="TPX67791.1"/>
    </source>
</evidence>
<dbReference type="Pfam" id="PF00096">
    <property type="entry name" value="zf-C2H2"/>
    <property type="match status" value="2"/>
</dbReference>
<evidence type="ECO:0000256" key="2">
    <source>
        <dbReference type="ARBA" id="ARBA00022723"/>
    </source>
</evidence>
<feature type="domain" description="C2H2-type" evidence="9">
    <location>
        <begin position="85"/>
        <end position="112"/>
    </location>
</feature>
<dbReference type="GO" id="GO:0008270">
    <property type="term" value="F:zinc ion binding"/>
    <property type="evidence" value="ECO:0007669"/>
    <property type="project" value="UniProtKB-KW"/>
</dbReference>
<dbReference type="AlphaFoldDB" id="A0A507EV78"/>
<keyword evidence="4 7" id="KW-0863">Zinc-finger</keyword>
<feature type="domain" description="C2H2-type" evidence="9">
    <location>
        <begin position="199"/>
        <end position="226"/>
    </location>
</feature>
<organism evidence="10 11">
    <name type="scientific">Chytriomyces confervae</name>
    <dbReference type="NCBI Taxonomy" id="246404"/>
    <lineage>
        <taxon>Eukaryota</taxon>
        <taxon>Fungi</taxon>
        <taxon>Fungi incertae sedis</taxon>
        <taxon>Chytridiomycota</taxon>
        <taxon>Chytridiomycota incertae sedis</taxon>
        <taxon>Chytridiomycetes</taxon>
        <taxon>Chytridiales</taxon>
        <taxon>Chytriomycetaceae</taxon>
        <taxon>Chytriomyces</taxon>
    </lineage>
</organism>
<evidence type="ECO:0000256" key="4">
    <source>
        <dbReference type="ARBA" id="ARBA00022771"/>
    </source>
</evidence>
<keyword evidence="11" id="KW-1185">Reference proteome</keyword>
<keyword evidence="5" id="KW-0862">Zinc</keyword>
<protein>
    <recommendedName>
        <fullName evidence="9">C2H2-type domain-containing protein</fullName>
    </recommendedName>
</protein>
<evidence type="ECO:0000256" key="5">
    <source>
        <dbReference type="ARBA" id="ARBA00022833"/>
    </source>
</evidence>
<dbReference type="InterPro" id="IPR036236">
    <property type="entry name" value="Znf_C2H2_sf"/>
</dbReference>
<keyword evidence="2" id="KW-0479">Metal-binding</keyword>
<dbReference type="InterPro" id="IPR013087">
    <property type="entry name" value="Znf_C2H2_type"/>
</dbReference>
<gene>
    <name evidence="10" type="ORF">CcCBS67573_g07406</name>
</gene>
<proteinExistence type="predicted"/>
<dbReference type="SMART" id="SM00355">
    <property type="entry name" value="ZnF_C2H2"/>
    <property type="match status" value="3"/>
</dbReference>
<dbReference type="GO" id="GO:0000981">
    <property type="term" value="F:DNA-binding transcription factor activity, RNA polymerase II-specific"/>
    <property type="evidence" value="ECO:0007669"/>
    <property type="project" value="TreeGrafter"/>
</dbReference>
<dbReference type="PANTHER" id="PTHR24394">
    <property type="entry name" value="ZINC FINGER PROTEIN"/>
    <property type="match status" value="1"/>
</dbReference>
<dbReference type="PROSITE" id="PS50157">
    <property type="entry name" value="ZINC_FINGER_C2H2_2"/>
    <property type="match status" value="2"/>
</dbReference>
<comment type="subcellular location">
    <subcellularLocation>
        <location evidence="1">Nucleus</location>
    </subcellularLocation>
</comment>
<evidence type="ECO:0000313" key="11">
    <source>
        <dbReference type="Proteomes" id="UP000320333"/>
    </source>
</evidence>
<keyword evidence="6" id="KW-0539">Nucleus</keyword>
<evidence type="ECO:0000256" key="3">
    <source>
        <dbReference type="ARBA" id="ARBA00022737"/>
    </source>
</evidence>
<dbReference type="EMBL" id="QEAP01000383">
    <property type="protein sequence ID" value="TPX67791.1"/>
    <property type="molecule type" value="Genomic_DNA"/>
</dbReference>
<reference evidence="10 11" key="1">
    <citation type="journal article" date="2019" name="Sci. Rep.">
        <title>Comparative genomics of chytrid fungi reveal insights into the obligate biotrophic and pathogenic lifestyle of Synchytrium endobioticum.</title>
        <authorList>
            <person name="van de Vossenberg B.T.L.H."/>
            <person name="Warris S."/>
            <person name="Nguyen H.D.T."/>
            <person name="van Gent-Pelzer M.P.E."/>
            <person name="Joly D.L."/>
            <person name="van de Geest H.C."/>
            <person name="Bonants P.J.M."/>
            <person name="Smith D.S."/>
            <person name="Levesque C.A."/>
            <person name="van der Lee T.A.J."/>
        </authorList>
    </citation>
    <scope>NUCLEOTIDE SEQUENCE [LARGE SCALE GENOMIC DNA]</scope>
    <source>
        <strain evidence="10 11">CBS 675.73</strain>
    </source>
</reference>
<feature type="region of interest" description="Disordered" evidence="8">
    <location>
        <begin position="1"/>
        <end position="33"/>
    </location>
</feature>
<dbReference type="SUPFAM" id="SSF57667">
    <property type="entry name" value="beta-beta-alpha zinc fingers"/>
    <property type="match status" value="2"/>
</dbReference>
<evidence type="ECO:0000256" key="6">
    <source>
        <dbReference type="ARBA" id="ARBA00023242"/>
    </source>
</evidence>
<dbReference type="STRING" id="246404.A0A507EV78"/>
<dbReference type="GO" id="GO:0005634">
    <property type="term" value="C:nucleus"/>
    <property type="evidence" value="ECO:0007669"/>
    <property type="project" value="UniProtKB-SubCell"/>
</dbReference>
<evidence type="ECO:0000256" key="1">
    <source>
        <dbReference type="ARBA" id="ARBA00004123"/>
    </source>
</evidence>
<dbReference type="Proteomes" id="UP000320333">
    <property type="component" value="Unassembled WGS sequence"/>
</dbReference>
<evidence type="ECO:0000256" key="8">
    <source>
        <dbReference type="SAM" id="MobiDB-lite"/>
    </source>
</evidence>
<dbReference type="OrthoDB" id="8117402at2759"/>